<sequence length="351" mass="39081">MKKILLAITAFSLLASCGKDNKKNETTVTPESSKDQVVNVYTHRHYEPDQKIFKLFEDKTGIKVKVINASADELIQKMKMEGKQSPADVLITVDAGRLSRAKDEGLLQSIKSDVLEQSIPSYLQDVDNQWFGLTKRARIIAYSKDRVNPEDLTTYEDLVNPKWKGKILVRSSSNIYNQSLMASIIANDGEEAAKEWAKGMVANMARSPKGSDRDQVKAVVAGEGDLAIVNSYYIGKMLNSPDAEEVKTAQQIGLFFPNQDDRGTHINVSGAGVAKYAPNKENAIAFIEFLIGEEAQKIFTDSNYEYPVLESVIPVEDIKVWGEFKEDNLGLNKLGEHNKKAVLIFDEAGWK</sequence>
<dbReference type="PROSITE" id="PS51257">
    <property type="entry name" value="PROKAR_LIPOPROTEIN"/>
    <property type="match status" value="1"/>
</dbReference>
<dbReference type="OrthoDB" id="9769319at2"/>
<protein>
    <submittedName>
        <fullName evidence="4">Iron(III) transport system substrate-binding protein</fullName>
    </submittedName>
</protein>
<keyword evidence="2" id="KW-0732">Signal</keyword>
<evidence type="ECO:0000256" key="2">
    <source>
        <dbReference type="ARBA" id="ARBA00022729"/>
    </source>
</evidence>
<feature type="binding site" evidence="3">
    <location>
        <position position="233"/>
    </location>
    <ligand>
        <name>Fe cation</name>
        <dbReference type="ChEBI" id="CHEBI:24875"/>
    </ligand>
</feature>
<dbReference type="Proteomes" id="UP000198846">
    <property type="component" value="Unassembled WGS sequence"/>
</dbReference>
<organism evidence="4 5">
    <name type="scientific">Bizionia paragorgiae</name>
    <dbReference type="NCBI Taxonomy" id="283786"/>
    <lineage>
        <taxon>Bacteria</taxon>
        <taxon>Pseudomonadati</taxon>
        <taxon>Bacteroidota</taxon>
        <taxon>Flavobacteriia</taxon>
        <taxon>Flavobacteriales</taxon>
        <taxon>Flavobacteriaceae</taxon>
        <taxon>Bizionia</taxon>
    </lineage>
</organism>
<keyword evidence="3" id="KW-0479">Metal-binding</keyword>
<dbReference type="Gene3D" id="3.40.190.10">
    <property type="entry name" value="Periplasmic binding protein-like II"/>
    <property type="match status" value="2"/>
</dbReference>
<dbReference type="RefSeq" id="WP_092135796.1">
    <property type="nucleotide sequence ID" value="NZ_FNQK01000018.1"/>
</dbReference>
<feature type="binding site" evidence="3">
    <location>
        <position position="232"/>
    </location>
    <ligand>
        <name>Fe cation</name>
        <dbReference type="ChEBI" id="CHEBI:24875"/>
    </ligand>
</feature>
<evidence type="ECO:0000313" key="5">
    <source>
        <dbReference type="Proteomes" id="UP000198846"/>
    </source>
</evidence>
<feature type="binding site" evidence="3">
    <location>
        <position position="45"/>
    </location>
    <ligand>
        <name>Fe cation</name>
        <dbReference type="ChEBI" id="CHEBI:24875"/>
    </ligand>
</feature>
<dbReference type="PANTHER" id="PTHR30006">
    <property type="entry name" value="THIAMINE-BINDING PERIPLASMIC PROTEIN-RELATED"/>
    <property type="match status" value="1"/>
</dbReference>
<reference evidence="5" key="1">
    <citation type="submission" date="2016-10" db="EMBL/GenBank/DDBJ databases">
        <authorList>
            <person name="Varghese N."/>
            <person name="Submissions S."/>
        </authorList>
    </citation>
    <scope>NUCLEOTIDE SEQUENCE [LARGE SCALE GENOMIC DNA]</scope>
    <source>
        <strain evidence="5">DSM 23842</strain>
    </source>
</reference>
<evidence type="ECO:0000313" key="4">
    <source>
        <dbReference type="EMBL" id="SEA55664.1"/>
    </source>
</evidence>
<proteinExistence type="inferred from homology"/>
<dbReference type="GO" id="GO:0046872">
    <property type="term" value="F:metal ion binding"/>
    <property type="evidence" value="ECO:0007669"/>
    <property type="project" value="UniProtKB-KW"/>
</dbReference>
<dbReference type="SUPFAM" id="SSF53850">
    <property type="entry name" value="Periplasmic binding protein-like II"/>
    <property type="match status" value="1"/>
</dbReference>
<accession>A0A1H4C5K1</accession>
<dbReference type="InterPro" id="IPR026045">
    <property type="entry name" value="Ferric-bd"/>
</dbReference>
<dbReference type="Pfam" id="PF01547">
    <property type="entry name" value="SBP_bac_1"/>
    <property type="match status" value="1"/>
</dbReference>
<dbReference type="STRING" id="283786.SAMN04487990_11818"/>
<dbReference type="PIRSF" id="PIRSF002825">
    <property type="entry name" value="CfbpA"/>
    <property type="match status" value="1"/>
</dbReference>
<comment type="similarity">
    <text evidence="1">Belongs to the bacterial solute-binding protein 1 family.</text>
</comment>
<keyword evidence="5" id="KW-1185">Reference proteome</keyword>
<evidence type="ECO:0000256" key="1">
    <source>
        <dbReference type="ARBA" id="ARBA00008520"/>
    </source>
</evidence>
<evidence type="ECO:0000256" key="3">
    <source>
        <dbReference type="PIRSR" id="PIRSR002825-1"/>
    </source>
</evidence>
<keyword evidence="3" id="KW-0408">Iron</keyword>
<dbReference type="AlphaFoldDB" id="A0A1H4C5K1"/>
<gene>
    <name evidence="4" type="ORF">SAMN04487990_11818</name>
</gene>
<dbReference type="PANTHER" id="PTHR30006:SF15">
    <property type="entry name" value="IRON-UTILIZATION PERIPLASMIC PROTEIN"/>
    <property type="match status" value="1"/>
</dbReference>
<dbReference type="GO" id="GO:0030288">
    <property type="term" value="C:outer membrane-bounded periplasmic space"/>
    <property type="evidence" value="ECO:0007669"/>
    <property type="project" value="TreeGrafter"/>
</dbReference>
<dbReference type="InterPro" id="IPR006059">
    <property type="entry name" value="SBP"/>
</dbReference>
<dbReference type="EMBL" id="FNQK01000018">
    <property type="protein sequence ID" value="SEA55664.1"/>
    <property type="molecule type" value="Genomic_DNA"/>
</dbReference>
<name>A0A1H4C5K1_BIZPA</name>
<dbReference type="CDD" id="cd13542">
    <property type="entry name" value="PBP2_FutA1_ilke"/>
    <property type="match status" value="1"/>
</dbReference>